<feature type="chain" id="PRO_5039348081" description="Protein SirB1 N-terminal domain-containing protein" evidence="1">
    <location>
        <begin position="22"/>
        <end position="369"/>
    </location>
</feature>
<dbReference type="AlphaFoldDB" id="A0A9D9HS62"/>
<dbReference type="EMBL" id="JADIMG010000003">
    <property type="protein sequence ID" value="MBO8458801.1"/>
    <property type="molecule type" value="Genomic_DNA"/>
</dbReference>
<reference evidence="2" key="2">
    <citation type="journal article" date="2021" name="PeerJ">
        <title>Extensive microbial diversity within the chicken gut microbiome revealed by metagenomics and culture.</title>
        <authorList>
            <person name="Gilroy R."/>
            <person name="Ravi A."/>
            <person name="Getino M."/>
            <person name="Pursley I."/>
            <person name="Horton D.L."/>
            <person name="Alikhan N.F."/>
            <person name="Baker D."/>
            <person name="Gharbi K."/>
            <person name="Hall N."/>
            <person name="Watson M."/>
            <person name="Adriaenssens E.M."/>
            <person name="Foster-Nyarko E."/>
            <person name="Jarju S."/>
            <person name="Secka A."/>
            <person name="Antonio M."/>
            <person name="Oren A."/>
            <person name="Chaudhuri R.R."/>
            <person name="La Ragione R."/>
            <person name="Hildebrand F."/>
            <person name="Pallen M.J."/>
        </authorList>
    </citation>
    <scope>NUCLEOTIDE SEQUENCE</scope>
    <source>
        <strain evidence="2">G3-3990</strain>
    </source>
</reference>
<sequence length="369" mass="43920">MKHKRFHIVTILLCASLTTGAVLPRQDEEPLLNFTLNENDTTRYDNHYLYEKAYRTIEDMLTDKRPTDLKMANFHVDNCYFDGKNDSAAYVQEIKIIVKALKHMYDMHRPMAPSDNVARNYCIYSYFTEASHFNQYHTYQYDIRSMEQTKTVLEYGTVSHLLRTRMGTCTSLPMLYKILADETGAEAYIALAPMHSYIRHQDHTGEWWNFETTTGTFSRSSFIMENFHVTENAIRSGMYMTNLTEKETLVQCLYMLLCIYEFKTGFYSNAFVQKCYRLGLKYHYADAMHIWEINDLKYQLDKDAWNNGYQNHQEMCTSDQYRKQFEFITQKRKELEQLGFYAFTTEDYLKQYKAAMKYYKKQPETAKKE</sequence>
<feature type="signal peptide" evidence="1">
    <location>
        <begin position="1"/>
        <end position="21"/>
    </location>
</feature>
<proteinExistence type="predicted"/>
<reference evidence="2" key="1">
    <citation type="submission" date="2020-10" db="EMBL/GenBank/DDBJ databases">
        <authorList>
            <person name="Gilroy R."/>
        </authorList>
    </citation>
    <scope>NUCLEOTIDE SEQUENCE</scope>
    <source>
        <strain evidence="2">G3-3990</strain>
    </source>
</reference>
<organism evidence="2 3">
    <name type="scientific">Candidatus Gallipaludibacter merdavium</name>
    <dbReference type="NCBI Taxonomy" id="2840839"/>
    <lineage>
        <taxon>Bacteria</taxon>
        <taxon>Pseudomonadati</taxon>
        <taxon>Bacteroidota</taxon>
        <taxon>Bacteroidia</taxon>
        <taxon>Bacteroidales</taxon>
        <taxon>Candidatus Gallipaludibacter</taxon>
    </lineage>
</organism>
<evidence type="ECO:0008006" key="4">
    <source>
        <dbReference type="Google" id="ProtNLM"/>
    </source>
</evidence>
<name>A0A9D9HS62_9BACT</name>
<accession>A0A9D9HS62</accession>
<evidence type="ECO:0000313" key="2">
    <source>
        <dbReference type="EMBL" id="MBO8458801.1"/>
    </source>
</evidence>
<evidence type="ECO:0000256" key="1">
    <source>
        <dbReference type="SAM" id="SignalP"/>
    </source>
</evidence>
<gene>
    <name evidence="2" type="ORF">IAA73_00485</name>
</gene>
<dbReference type="Proteomes" id="UP000823641">
    <property type="component" value="Unassembled WGS sequence"/>
</dbReference>
<comment type="caution">
    <text evidence="2">The sequence shown here is derived from an EMBL/GenBank/DDBJ whole genome shotgun (WGS) entry which is preliminary data.</text>
</comment>
<protein>
    <recommendedName>
        <fullName evidence="4">Protein SirB1 N-terminal domain-containing protein</fullName>
    </recommendedName>
</protein>
<keyword evidence="1" id="KW-0732">Signal</keyword>
<evidence type="ECO:0000313" key="3">
    <source>
        <dbReference type="Proteomes" id="UP000823641"/>
    </source>
</evidence>